<name>A0AB34JMV2_PRYPA</name>
<evidence type="ECO:0000313" key="1">
    <source>
        <dbReference type="EMBL" id="KAL1523068.1"/>
    </source>
</evidence>
<comment type="caution">
    <text evidence="1">The sequence shown here is derived from an EMBL/GenBank/DDBJ whole genome shotgun (WGS) entry which is preliminary data.</text>
</comment>
<protein>
    <submittedName>
        <fullName evidence="1">Uncharacterized protein</fullName>
    </submittedName>
</protein>
<dbReference type="AlphaFoldDB" id="A0AB34JMV2"/>
<accession>A0AB34JMV2</accession>
<keyword evidence="2" id="KW-1185">Reference proteome</keyword>
<proteinExistence type="predicted"/>
<evidence type="ECO:0000313" key="2">
    <source>
        <dbReference type="Proteomes" id="UP001515480"/>
    </source>
</evidence>
<gene>
    <name evidence="1" type="ORF">AB1Y20_018028</name>
</gene>
<dbReference type="Proteomes" id="UP001515480">
    <property type="component" value="Unassembled WGS sequence"/>
</dbReference>
<reference evidence="1 2" key="1">
    <citation type="journal article" date="2024" name="Science">
        <title>Giant polyketide synthase enzymes in the biosynthesis of giant marine polyether toxins.</title>
        <authorList>
            <person name="Fallon T.R."/>
            <person name="Shende V.V."/>
            <person name="Wierzbicki I.H."/>
            <person name="Pendleton A.L."/>
            <person name="Watervoot N.F."/>
            <person name="Auber R.P."/>
            <person name="Gonzalez D.J."/>
            <person name="Wisecaver J.H."/>
            <person name="Moore B.S."/>
        </authorList>
    </citation>
    <scope>NUCLEOTIDE SEQUENCE [LARGE SCALE GENOMIC DNA]</scope>
    <source>
        <strain evidence="1 2">12B1</strain>
    </source>
</reference>
<organism evidence="1 2">
    <name type="scientific">Prymnesium parvum</name>
    <name type="common">Toxic golden alga</name>
    <dbReference type="NCBI Taxonomy" id="97485"/>
    <lineage>
        <taxon>Eukaryota</taxon>
        <taxon>Haptista</taxon>
        <taxon>Haptophyta</taxon>
        <taxon>Prymnesiophyceae</taxon>
        <taxon>Prymnesiales</taxon>
        <taxon>Prymnesiaceae</taxon>
        <taxon>Prymnesium</taxon>
    </lineage>
</organism>
<sequence length="254" mass="27419">MLPLLAGIASAFLVSGGSQRGHSLSPRASFARSPLMQEPVGASSPQGAALIERAREFIHSGSGFYSPADAAMFSEEFVFRGPYIGPLNKVDYIHVMNTFKIYEAVPDISPNAFGFCIDPTDCNRVWFIVRNSGTITGSIGLGNGLSFPPNGKKLQGCPETFSITFDSEKKVKLLTVGYVADRFEGNTQGTGAAVGIFKVAGLPFPPPGPLYALVTGFSNRVMKRILPDLPKTVSDPEDIPRWWPHSERGTEGYE</sequence>
<dbReference type="EMBL" id="JBGBPQ010000006">
    <property type="protein sequence ID" value="KAL1523068.1"/>
    <property type="molecule type" value="Genomic_DNA"/>
</dbReference>